<evidence type="ECO:0000256" key="1">
    <source>
        <dbReference type="ARBA" id="ARBA00009437"/>
    </source>
</evidence>
<evidence type="ECO:0000256" key="6">
    <source>
        <dbReference type="ARBA" id="ARBA00067332"/>
    </source>
</evidence>
<evidence type="ECO:0000256" key="4">
    <source>
        <dbReference type="ARBA" id="ARBA00023163"/>
    </source>
</evidence>
<dbReference type="Pfam" id="PF00126">
    <property type="entry name" value="HTH_1"/>
    <property type="match status" value="1"/>
</dbReference>
<sequence length="300" mass="33694">MADLNDIAVFVRVAQYGSFSRAARSLAMPVSTVSRKVTSLEEQLGVTLIQRTTRKLNLTAQGRAYYDRCSEPLAHLLDAEQALTERQRKPEGLLKISVPVIFGQEVFYEFVSAFLKAYPDIHVDLFVTNLFLDLIAENIDLGIRFGELQDSSIVAQRLGKSVRYLVAAPDYLKGRTLPSRPDDLKEHQCVLLNGRNGEAEWQLVSGGTLVRQQVSGPVSSRDFEAVSAFTYRGHGIGLLPSTYCDDKIRSGELIRLLPDWSSEGIFVHAVYPTRRFMPARLQVFLDALKAWKTPLWLPLH</sequence>
<evidence type="ECO:0000313" key="10">
    <source>
        <dbReference type="Proteomes" id="UP000256748"/>
    </source>
</evidence>
<evidence type="ECO:0000256" key="5">
    <source>
        <dbReference type="ARBA" id="ARBA00054626"/>
    </source>
</evidence>
<keyword evidence="3" id="KW-0238">DNA-binding</keyword>
<evidence type="ECO:0000259" key="8">
    <source>
        <dbReference type="PROSITE" id="PS50931"/>
    </source>
</evidence>
<evidence type="ECO:0000256" key="7">
    <source>
        <dbReference type="ARBA" id="ARBA00083243"/>
    </source>
</evidence>
<dbReference type="PANTHER" id="PTHR30537:SF5">
    <property type="entry name" value="HTH-TYPE TRANSCRIPTIONAL ACTIVATOR TTDR-RELATED"/>
    <property type="match status" value="1"/>
</dbReference>
<evidence type="ECO:0000313" key="9">
    <source>
        <dbReference type="EMBL" id="RFB93163.1"/>
    </source>
</evidence>
<name>A0A3E1BLG8_RHILT</name>
<organism evidence="9 10">
    <name type="scientific">Rhizobium leguminosarum bv. trifolii</name>
    <dbReference type="NCBI Taxonomy" id="386"/>
    <lineage>
        <taxon>Bacteria</taxon>
        <taxon>Pseudomonadati</taxon>
        <taxon>Pseudomonadota</taxon>
        <taxon>Alphaproteobacteria</taxon>
        <taxon>Hyphomicrobiales</taxon>
        <taxon>Rhizobiaceae</taxon>
        <taxon>Rhizobium/Agrobacterium group</taxon>
        <taxon>Rhizobium</taxon>
    </lineage>
</organism>
<evidence type="ECO:0000256" key="3">
    <source>
        <dbReference type="ARBA" id="ARBA00023125"/>
    </source>
</evidence>
<dbReference type="InterPro" id="IPR058163">
    <property type="entry name" value="LysR-type_TF_proteobact-type"/>
</dbReference>
<comment type="function">
    <text evidence="5">Transcriptional regulator of the ttuABCDE tartrate utilization operon.</text>
</comment>
<dbReference type="CDD" id="cd08422">
    <property type="entry name" value="PBP2_CrgA_like"/>
    <property type="match status" value="1"/>
</dbReference>
<dbReference type="PANTHER" id="PTHR30537">
    <property type="entry name" value="HTH-TYPE TRANSCRIPTIONAL REGULATOR"/>
    <property type="match status" value="1"/>
</dbReference>
<accession>A0A3E1BLG8</accession>
<reference evidence="9 10" key="1">
    <citation type="submission" date="2017-03" db="EMBL/GenBank/DDBJ databases">
        <title>Genome analysis of Rhizobial strains effectives or ineffectives for nitrogen fixation isolated from bean seeds.</title>
        <authorList>
            <person name="Peralta H."/>
            <person name="Aguilar-Vera A."/>
            <person name="Mora Y."/>
            <person name="Vargas-Lagunas C."/>
            <person name="Girard L."/>
            <person name="Mora J."/>
        </authorList>
    </citation>
    <scope>NUCLEOTIDE SEQUENCE [LARGE SCALE GENOMIC DNA]</scope>
    <source>
        <strain evidence="9 10">CCGM5</strain>
    </source>
</reference>
<dbReference type="EMBL" id="NAOO01000017">
    <property type="protein sequence ID" value="RFB93163.1"/>
    <property type="molecule type" value="Genomic_DNA"/>
</dbReference>
<dbReference type="GO" id="GO:0006351">
    <property type="term" value="P:DNA-templated transcription"/>
    <property type="evidence" value="ECO:0007669"/>
    <property type="project" value="TreeGrafter"/>
</dbReference>
<dbReference type="InterPro" id="IPR005119">
    <property type="entry name" value="LysR_subst-bd"/>
</dbReference>
<comment type="similarity">
    <text evidence="1">Belongs to the LysR transcriptional regulatory family.</text>
</comment>
<dbReference type="GO" id="GO:0003700">
    <property type="term" value="F:DNA-binding transcription factor activity"/>
    <property type="evidence" value="ECO:0007669"/>
    <property type="project" value="InterPro"/>
</dbReference>
<dbReference type="Gene3D" id="3.40.190.290">
    <property type="match status" value="1"/>
</dbReference>
<dbReference type="SUPFAM" id="SSF53850">
    <property type="entry name" value="Periplasmic binding protein-like II"/>
    <property type="match status" value="1"/>
</dbReference>
<dbReference type="InterPro" id="IPR036390">
    <property type="entry name" value="WH_DNA-bd_sf"/>
</dbReference>
<feature type="domain" description="HTH lysR-type" evidence="8">
    <location>
        <begin position="1"/>
        <end position="59"/>
    </location>
</feature>
<dbReference type="SUPFAM" id="SSF46785">
    <property type="entry name" value="Winged helix' DNA-binding domain"/>
    <property type="match status" value="1"/>
</dbReference>
<keyword evidence="4" id="KW-0804">Transcription</keyword>
<gene>
    <name evidence="9" type="ORF">B5K10_14560</name>
</gene>
<comment type="caution">
    <text evidence="9">The sequence shown here is derived from an EMBL/GenBank/DDBJ whole genome shotgun (WGS) entry which is preliminary data.</text>
</comment>
<proteinExistence type="inferred from homology"/>
<dbReference type="PROSITE" id="PS50931">
    <property type="entry name" value="HTH_LYSR"/>
    <property type="match status" value="1"/>
</dbReference>
<evidence type="ECO:0000256" key="2">
    <source>
        <dbReference type="ARBA" id="ARBA00023015"/>
    </source>
</evidence>
<dbReference type="InterPro" id="IPR000847">
    <property type="entry name" value="LysR_HTH_N"/>
</dbReference>
<dbReference type="FunFam" id="1.10.10.10:FF:000001">
    <property type="entry name" value="LysR family transcriptional regulator"/>
    <property type="match status" value="1"/>
</dbReference>
<protein>
    <recommendedName>
        <fullName evidence="6">HTH-type transcriptional regulator TtuA</fullName>
    </recommendedName>
    <alternativeName>
        <fullName evidence="7">Tartrate utilization transcriptional regulator</fullName>
    </alternativeName>
</protein>
<dbReference type="AlphaFoldDB" id="A0A3E1BLG8"/>
<dbReference type="InterPro" id="IPR036388">
    <property type="entry name" value="WH-like_DNA-bd_sf"/>
</dbReference>
<dbReference type="RefSeq" id="WP_116273807.1">
    <property type="nucleotide sequence ID" value="NZ_KZ859521.1"/>
</dbReference>
<dbReference type="GO" id="GO:0043565">
    <property type="term" value="F:sequence-specific DNA binding"/>
    <property type="evidence" value="ECO:0007669"/>
    <property type="project" value="TreeGrafter"/>
</dbReference>
<dbReference type="Gene3D" id="1.10.10.10">
    <property type="entry name" value="Winged helix-like DNA-binding domain superfamily/Winged helix DNA-binding domain"/>
    <property type="match status" value="1"/>
</dbReference>
<keyword evidence="2" id="KW-0805">Transcription regulation</keyword>
<dbReference type="Pfam" id="PF03466">
    <property type="entry name" value="LysR_substrate"/>
    <property type="match status" value="1"/>
</dbReference>
<dbReference type="Proteomes" id="UP000256748">
    <property type="component" value="Unassembled WGS sequence"/>
</dbReference>